<keyword evidence="2" id="KW-1185">Reference proteome</keyword>
<organism evidence="1 2">
    <name type="scientific">Propionispira arboris</name>
    <dbReference type="NCBI Taxonomy" id="84035"/>
    <lineage>
        <taxon>Bacteria</taxon>
        <taxon>Bacillati</taxon>
        <taxon>Bacillota</taxon>
        <taxon>Negativicutes</taxon>
        <taxon>Selenomonadales</taxon>
        <taxon>Selenomonadaceae</taxon>
        <taxon>Propionispira</taxon>
    </lineage>
</organism>
<dbReference type="RefSeq" id="WP_091832676.1">
    <property type="nucleotide sequence ID" value="NZ_FNZK01000013.1"/>
</dbReference>
<reference evidence="1 2" key="1">
    <citation type="submission" date="2016-10" db="EMBL/GenBank/DDBJ databases">
        <authorList>
            <person name="de Groot N.N."/>
        </authorList>
    </citation>
    <scope>NUCLEOTIDE SEQUENCE [LARGE SCALE GENOMIC DNA]</scope>
    <source>
        <strain evidence="1 2">DSM 2179</strain>
    </source>
</reference>
<dbReference type="Proteomes" id="UP000199662">
    <property type="component" value="Unassembled WGS sequence"/>
</dbReference>
<accession>A0A1H7AR63</accession>
<gene>
    <name evidence="1" type="ORF">SAMN05660742_113118</name>
</gene>
<sequence length="150" mass="17350">MVFLKKKTFEDVYKWRRHNNGSCFYCYEDKPVAYAFVGEKGICQECLDQFKIGHAATDRHVIAYLTKSLKTHEETVEWLKKNGLKLMPNGRKNDVHHYIGINNLGIFNSYCSIIYDQVAISTVGPNTAKKILDSYNDIEIFNDGSIRILY</sequence>
<protein>
    <submittedName>
        <fullName evidence="1">Uncharacterized protein</fullName>
    </submittedName>
</protein>
<dbReference type="AlphaFoldDB" id="A0A1H7AR63"/>
<name>A0A1H7AR63_9FIRM</name>
<dbReference type="EMBL" id="FNZK01000013">
    <property type="protein sequence ID" value="SEJ68093.1"/>
    <property type="molecule type" value="Genomic_DNA"/>
</dbReference>
<evidence type="ECO:0000313" key="2">
    <source>
        <dbReference type="Proteomes" id="UP000199662"/>
    </source>
</evidence>
<evidence type="ECO:0000313" key="1">
    <source>
        <dbReference type="EMBL" id="SEJ68093.1"/>
    </source>
</evidence>
<proteinExistence type="predicted"/>